<name>A0ABQ7EVQ5_BRACR</name>
<evidence type="ECO:0000256" key="1">
    <source>
        <dbReference type="SAM" id="Coils"/>
    </source>
</evidence>
<gene>
    <name evidence="2" type="ORF">DY000_02047445</name>
</gene>
<sequence>MEAFNEYVVVMEDHVVASRNDKEIESIGSEIMRLSKELEDTKREGKKDAEKIEALTKDWRRIHLEKRLL</sequence>
<organism evidence="2 3">
    <name type="scientific">Brassica cretica</name>
    <name type="common">Mustard</name>
    <dbReference type="NCBI Taxonomy" id="69181"/>
    <lineage>
        <taxon>Eukaryota</taxon>
        <taxon>Viridiplantae</taxon>
        <taxon>Streptophyta</taxon>
        <taxon>Embryophyta</taxon>
        <taxon>Tracheophyta</taxon>
        <taxon>Spermatophyta</taxon>
        <taxon>Magnoliopsida</taxon>
        <taxon>eudicotyledons</taxon>
        <taxon>Gunneridae</taxon>
        <taxon>Pentapetalae</taxon>
        <taxon>rosids</taxon>
        <taxon>malvids</taxon>
        <taxon>Brassicales</taxon>
        <taxon>Brassicaceae</taxon>
        <taxon>Brassiceae</taxon>
        <taxon>Brassica</taxon>
    </lineage>
</organism>
<proteinExistence type="predicted"/>
<accession>A0ABQ7EVQ5</accession>
<reference evidence="2 3" key="1">
    <citation type="journal article" date="2020" name="BMC Genomics">
        <title>Intraspecific diversification of the crop wild relative Brassica cretica Lam. using demographic model selection.</title>
        <authorList>
            <person name="Kioukis A."/>
            <person name="Michalopoulou V.A."/>
            <person name="Briers L."/>
            <person name="Pirintsos S."/>
            <person name="Studholme D.J."/>
            <person name="Pavlidis P."/>
            <person name="Sarris P.F."/>
        </authorList>
    </citation>
    <scope>NUCLEOTIDE SEQUENCE [LARGE SCALE GENOMIC DNA]</scope>
    <source>
        <strain evidence="3">cv. PFS-1207/04</strain>
    </source>
</reference>
<evidence type="ECO:0000313" key="3">
    <source>
        <dbReference type="Proteomes" id="UP000266723"/>
    </source>
</evidence>
<comment type="caution">
    <text evidence="2">The sequence shown here is derived from an EMBL/GenBank/DDBJ whole genome shotgun (WGS) entry which is preliminary data.</text>
</comment>
<keyword evidence="1" id="KW-0175">Coiled coil</keyword>
<protein>
    <submittedName>
        <fullName evidence="2">Uncharacterized protein</fullName>
    </submittedName>
</protein>
<feature type="coiled-coil region" evidence="1">
    <location>
        <begin position="24"/>
        <end position="55"/>
    </location>
</feature>
<evidence type="ECO:0000313" key="2">
    <source>
        <dbReference type="EMBL" id="KAF3607025.1"/>
    </source>
</evidence>
<dbReference type="EMBL" id="QGKV02000297">
    <property type="protein sequence ID" value="KAF3607025.1"/>
    <property type="molecule type" value="Genomic_DNA"/>
</dbReference>
<dbReference type="Proteomes" id="UP000266723">
    <property type="component" value="Unassembled WGS sequence"/>
</dbReference>
<keyword evidence="3" id="KW-1185">Reference proteome</keyword>